<comment type="caution">
    <text evidence="1">The sequence shown here is derived from an EMBL/GenBank/DDBJ whole genome shotgun (WGS) entry which is preliminary data.</text>
</comment>
<dbReference type="EMBL" id="LLXH01000284">
    <property type="protein sequence ID" value="PKC69313.1"/>
    <property type="molecule type" value="Genomic_DNA"/>
</dbReference>
<dbReference type="AlphaFoldDB" id="A0A2N0S180"/>
<dbReference type="VEuPathDB" id="FungiDB:RhiirFUN_016006"/>
<evidence type="ECO:0000313" key="1">
    <source>
        <dbReference type="EMBL" id="PKC69313.1"/>
    </source>
</evidence>
<proteinExistence type="predicted"/>
<reference evidence="1 2" key="1">
    <citation type="submission" date="2017-10" db="EMBL/GenBank/DDBJ databases">
        <title>Extensive intraspecific genome diversity in a model arbuscular mycorrhizal fungus.</title>
        <authorList>
            <person name="Chen E.C.H."/>
            <person name="Morin E."/>
            <person name="Baudet D."/>
            <person name="Noel J."/>
            <person name="Ndikumana S."/>
            <person name="Charron P."/>
            <person name="St-Onge C."/>
            <person name="Giorgi J."/>
            <person name="Grigoriev I.V."/>
            <person name="Roux C."/>
            <person name="Martin F.M."/>
            <person name="Corradi N."/>
        </authorList>
    </citation>
    <scope>NUCLEOTIDE SEQUENCE [LARGE SCALE GENOMIC DNA]</scope>
    <source>
        <strain evidence="1 2">A1</strain>
    </source>
</reference>
<evidence type="ECO:0000313" key="2">
    <source>
        <dbReference type="Proteomes" id="UP000232688"/>
    </source>
</evidence>
<gene>
    <name evidence="1" type="ORF">RhiirA1_129042</name>
</gene>
<dbReference type="VEuPathDB" id="FungiDB:RhiirA1_129042"/>
<name>A0A2N0S180_9GLOM</name>
<reference evidence="1 2" key="2">
    <citation type="submission" date="2017-10" db="EMBL/GenBank/DDBJ databases">
        <title>Genome analyses suggest a sexual origin of heterokaryosis in a supposedly ancient asexual fungus.</title>
        <authorList>
            <person name="Corradi N."/>
            <person name="Sedzielewska K."/>
            <person name="Noel J."/>
            <person name="Charron P."/>
            <person name="Farinelli L."/>
            <person name="Marton T."/>
            <person name="Kruger M."/>
            <person name="Pelin A."/>
            <person name="Brachmann A."/>
            <person name="Corradi N."/>
        </authorList>
    </citation>
    <scope>NUCLEOTIDE SEQUENCE [LARGE SCALE GENOMIC DNA]</scope>
    <source>
        <strain evidence="1 2">A1</strain>
    </source>
</reference>
<protein>
    <submittedName>
        <fullName evidence="1">Uncharacterized protein</fullName>
    </submittedName>
</protein>
<dbReference type="Proteomes" id="UP000232688">
    <property type="component" value="Unassembled WGS sequence"/>
</dbReference>
<accession>A0A2N0S180</accession>
<organism evidence="1 2">
    <name type="scientific">Rhizophagus irregularis</name>
    <dbReference type="NCBI Taxonomy" id="588596"/>
    <lineage>
        <taxon>Eukaryota</taxon>
        <taxon>Fungi</taxon>
        <taxon>Fungi incertae sedis</taxon>
        <taxon>Mucoromycota</taxon>
        <taxon>Glomeromycotina</taxon>
        <taxon>Glomeromycetes</taxon>
        <taxon>Glomerales</taxon>
        <taxon>Glomeraceae</taxon>
        <taxon>Rhizophagus</taxon>
    </lineage>
</organism>
<sequence>MSMKFSVISLFLLYIGILIFAEKIFGHHHAYNRHSEITHMNLVICNGTAKVWRSASKNLSYISIFTCRILEPLHSIALQKKLSNKFLVYEAEWNVVKMNHDSKFLNFKKVLFQGMFYIVCVFGRDRQNLCKYGWDNLFWKSSIVKGCGVRIK</sequence>